<proteinExistence type="inferred from homology"/>
<dbReference type="GO" id="GO:0009699">
    <property type="term" value="P:phenylpropanoid biosynthetic process"/>
    <property type="evidence" value="ECO:0007669"/>
    <property type="project" value="UniProtKB-ARBA"/>
</dbReference>
<comment type="similarity">
    <text evidence="1 4">Belongs to the plant dirigent protein family.</text>
</comment>
<reference evidence="5 6" key="1">
    <citation type="journal article" date="2018" name="Proc. Natl. Acad. Sci. U.S.A.">
        <title>Draft genome sequence of Camellia sinensis var. sinensis provides insights into the evolution of the tea genome and tea quality.</title>
        <authorList>
            <person name="Wei C."/>
            <person name="Yang H."/>
            <person name="Wang S."/>
            <person name="Zhao J."/>
            <person name="Liu C."/>
            <person name="Gao L."/>
            <person name="Xia E."/>
            <person name="Lu Y."/>
            <person name="Tai Y."/>
            <person name="She G."/>
            <person name="Sun J."/>
            <person name="Cao H."/>
            <person name="Tong W."/>
            <person name="Gao Q."/>
            <person name="Li Y."/>
            <person name="Deng W."/>
            <person name="Jiang X."/>
            <person name="Wang W."/>
            <person name="Chen Q."/>
            <person name="Zhang S."/>
            <person name="Li H."/>
            <person name="Wu J."/>
            <person name="Wang P."/>
            <person name="Li P."/>
            <person name="Shi C."/>
            <person name="Zheng F."/>
            <person name="Jian J."/>
            <person name="Huang B."/>
            <person name="Shan D."/>
            <person name="Shi M."/>
            <person name="Fang C."/>
            <person name="Yue Y."/>
            <person name="Li F."/>
            <person name="Li D."/>
            <person name="Wei S."/>
            <person name="Han B."/>
            <person name="Jiang C."/>
            <person name="Yin Y."/>
            <person name="Xia T."/>
            <person name="Zhang Z."/>
            <person name="Bennetzen J.L."/>
            <person name="Zhao S."/>
            <person name="Wan X."/>
        </authorList>
    </citation>
    <scope>NUCLEOTIDE SEQUENCE [LARGE SCALE GENOMIC DNA]</scope>
    <source>
        <strain evidence="6">cv. Shuchazao</strain>
        <tissue evidence="5">Leaf</tissue>
    </source>
</reference>
<dbReference type="PANTHER" id="PTHR21495">
    <property type="entry name" value="NUCLEOPORIN-RELATED"/>
    <property type="match status" value="1"/>
</dbReference>
<gene>
    <name evidence="5" type="ORF">TEA_013642</name>
</gene>
<dbReference type="Gene3D" id="2.40.480.10">
    <property type="entry name" value="Allene oxide cyclase-like"/>
    <property type="match status" value="1"/>
</dbReference>
<evidence type="ECO:0000313" key="5">
    <source>
        <dbReference type="EMBL" id="THG05197.1"/>
    </source>
</evidence>
<dbReference type="Pfam" id="PF03018">
    <property type="entry name" value="Dirigent"/>
    <property type="match status" value="1"/>
</dbReference>
<evidence type="ECO:0000256" key="1">
    <source>
        <dbReference type="ARBA" id="ARBA00010746"/>
    </source>
</evidence>
<organism evidence="5 6">
    <name type="scientific">Camellia sinensis var. sinensis</name>
    <name type="common">China tea</name>
    <dbReference type="NCBI Taxonomy" id="542762"/>
    <lineage>
        <taxon>Eukaryota</taxon>
        <taxon>Viridiplantae</taxon>
        <taxon>Streptophyta</taxon>
        <taxon>Embryophyta</taxon>
        <taxon>Tracheophyta</taxon>
        <taxon>Spermatophyta</taxon>
        <taxon>Magnoliopsida</taxon>
        <taxon>eudicotyledons</taxon>
        <taxon>Gunneridae</taxon>
        <taxon>Pentapetalae</taxon>
        <taxon>asterids</taxon>
        <taxon>Ericales</taxon>
        <taxon>Theaceae</taxon>
        <taxon>Camellia</taxon>
    </lineage>
</organism>
<dbReference type="Proteomes" id="UP000306102">
    <property type="component" value="Unassembled WGS sequence"/>
</dbReference>
<feature type="signal peptide" evidence="4">
    <location>
        <begin position="1"/>
        <end position="20"/>
    </location>
</feature>
<accession>A0A4V3WLL2</accession>
<evidence type="ECO:0000256" key="2">
    <source>
        <dbReference type="ARBA" id="ARBA00011738"/>
    </source>
</evidence>
<name>A0A4V3WLL2_CAMSN</name>
<keyword evidence="4" id="KW-0732">Signal</keyword>
<sequence length="264" mass="28779">MEKLSAILILCSIMVISVPAIQSIAEDPKSVEKWFENLTHSKQKLTKPHFYFHGTESGNNITSIQVARAPNNNSTSAAAFGGINVFDNAMTLGRAQGLFAASSLGPQSLLITMNLFFTEEEFNGSTLAIVGRDPILDQYREMSVVGGSGEFRLARGIATAKTFSFDTTANNVVVEYHVETPERFPLPTKATMVKAATGWAHCVSVTDLDPGVRITSVAAGSRQTLTAGKKLISLTALALNLYEDFFEKVRAFNPPMPFLRLLHY</sequence>
<evidence type="ECO:0000256" key="3">
    <source>
        <dbReference type="ARBA" id="ARBA00022525"/>
    </source>
</evidence>
<evidence type="ECO:0000313" key="6">
    <source>
        <dbReference type="Proteomes" id="UP000306102"/>
    </source>
</evidence>
<dbReference type="InterPro" id="IPR004265">
    <property type="entry name" value="Dirigent"/>
</dbReference>
<comment type="subcellular location">
    <subcellularLocation>
        <location evidence="4">Secreted</location>
        <location evidence="4">Extracellular space</location>
        <location evidence="4">Apoplast</location>
    </subcellularLocation>
</comment>
<protein>
    <recommendedName>
        <fullName evidence="4">Dirigent protein</fullName>
    </recommendedName>
</protein>
<comment type="function">
    <text evidence="4">Dirigent proteins impart stereoselectivity on the phenoxy radical-coupling reaction, yielding optically active lignans from two molecules of coniferyl alcohol in the biosynthesis of lignans, flavonolignans, and alkaloids and thus plays a central role in plant secondary metabolism.</text>
</comment>
<dbReference type="InterPro" id="IPR044859">
    <property type="entry name" value="Allene_oxi_cyc_Dirigent"/>
</dbReference>
<dbReference type="STRING" id="542762.A0A4V3WLL2"/>
<comment type="subunit">
    <text evidence="2 4">Homodimer.</text>
</comment>
<dbReference type="AlphaFoldDB" id="A0A4V3WLL2"/>
<dbReference type="EMBL" id="SDRB02010658">
    <property type="protein sequence ID" value="THG05197.1"/>
    <property type="molecule type" value="Genomic_DNA"/>
</dbReference>
<keyword evidence="6" id="KW-1185">Reference proteome</keyword>
<comment type="caution">
    <text evidence="5">The sequence shown here is derived from an EMBL/GenBank/DDBJ whole genome shotgun (WGS) entry which is preliminary data.</text>
</comment>
<evidence type="ECO:0000256" key="4">
    <source>
        <dbReference type="RuleBase" id="RU363099"/>
    </source>
</evidence>
<feature type="chain" id="PRO_5021037779" description="Dirigent protein" evidence="4">
    <location>
        <begin position="21"/>
        <end position="264"/>
    </location>
</feature>
<keyword evidence="4" id="KW-0052">Apoplast</keyword>
<keyword evidence="3 4" id="KW-0964">Secreted</keyword>
<dbReference type="GO" id="GO:0048046">
    <property type="term" value="C:apoplast"/>
    <property type="evidence" value="ECO:0007669"/>
    <property type="project" value="UniProtKB-SubCell"/>
</dbReference>